<evidence type="ECO:0000313" key="2">
    <source>
        <dbReference type="Proteomes" id="UP000054408"/>
    </source>
</evidence>
<evidence type="ECO:0000313" key="1">
    <source>
        <dbReference type="EMBL" id="KNC54695.1"/>
    </source>
</evidence>
<reference evidence="1 2" key="1">
    <citation type="submission" date="2010-05" db="EMBL/GenBank/DDBJ databases">
        <title>The Genome Sequence of Thecamonas trahens ATCC 50062.</title>
        <authorList>
            <consortium name="The Broad Institute Genome Sequencing Platform"/>
            <person name="Russ C."/>
            <person name="Cuomo C."/>
            <person name="Shea T."/>
            <person name="Young S.K."/>
            <person name="Zeng Q."/>
            <person name="Koehrsen M."/>
            <person name="Haas B."/>
            <person name="Borodovsky M."/>
            <person name="Guigo R."/>
            <person name="Alvarado L."/>
            <person name="Berlin A."/>
            <person name="Bochicchio J."/>
            <person name="Borenstein D."/>
            <person name="Chapman S."/>
            <person name="Chen Z."/>
            <person name="Freedman E."/>
            <person name="Gellesch M."/>
            <person name="Goldberg J."/>
            <person name="Griggs A."/>
            <person name="Gujja S."/>
            <person name="Heilman E."/>
            <person name="Heiman D."/>
            <person name="Hepburn T."/>
            <person name="Howarth C."/>
            <person name="Jen D."/>
            <person name="Larson L."/>
            <person name="Mehta T."/>
            <person name="Park D."/>
            <person name="Pearson M."/>
            <person name="Roberts A."/>
            <person name="Saif S."/>
            <person name="Shenoy N."/>
            <person name="Sisk P."/>
            <person name="Stolte C."/>
            <person name="Sykes S."/>
            <person name="Thomson T."/>
            <person name="Walk T."/>
            <person name="White J."/>
            <person name="Yandava C."/>
            <person name="Burger G."/>
            <person name="Gray M.W."/>
            <person name="Holland P.W.H."/>
            <person name="King N."/>
            <person name="Lang F.B.F."/>
            <person name="Roger A.J."/>
            <person name="Ruiz-Trillo I."/>
            <person name="Lander E."/>
            <person name="Nusbaum C."/>
        </authorList>
    </citation>
    <scope>NUCLEOTIDE SEQUENCE [LARGE SCALE GENOMIC DNA]</scope>
    <source>
        <strain evidence="1 2">ATCC 50062</strain>
    </source>
</reference>
<gene>
    <name evidence="1" type="ORF">AMSG_01546</name>
</gene>
<sequence length="169" mass="18333">MFHSYRAVYQVAAPKETVASVINSNIESIPKVVNDGMTEDRSRNSIIVNARFYTASCKWLDTGRFEMVDTRGGETLILAYAESTNFCCSWCPSCIRSCFACCNFDDWGKNEAHIDDTVALLAQQGGATKLMGARGGDLDDLLSAVSSSDGVYTFSDSSDAVPDYGSTSQ</sequence>
<organism evidence="1 2">
    <name type="scientific">Thecamonas trahens ATCC 50062</name>
    <dbReference type="NCBI Taxonomy" id="461836"/>
    <lineage>
        <taxon>Eukaryota</taxon>
        <taxon>Apusozoa</taxon>
        <taxon>Apusomonadida</taxon>
        <taxon>Apusomonadidae</taxon>
        <taxon>Thecamonas</taxon>
    </lineage>
</organism>
<proteinExistence type="predicted"/>
<dbReference type="Proteomes" id="UP000054408">
    <property type="component" value="Unassembled WGS sequence"/>
</dbReference>
<keyword evidence="2" id="KW-1185">Reference proteome</keyword>
<accession>A0A0L0DQZ8</accession>
<dbReference type="EMBL" id="GL349438">
    <property type="protein sequence ID" value="KNC54695.1"/>
    <property type="molecule type" value="Genomic_DNA"/>
</dbReference>
<dbReference type="GeneID" id="25561293"/>
<protein>
    <submittedName>
        <fullName evidence="1">Uncharacterized protein</fullName>
    </submittedName>
</protein>
<name>A0A0L0DQZ8_THETB</name>
<dbReference type="AlphaFoldDB" id="A0A0L0DQZ8"/>
<dbReference type="RefSeq" id="XP_013761597.1">
    <property type="nucleotide sequence ID" value="XM_013906143.1"/>
</dbReference>